<dbReference type="EMBL" id="FLRE01001108">
    <property type="protein sequence ID" value="SBT55818.1"/>
    <property type="molecule type" value="Genomic_DNA"/>
</dbReference>
<sequence length="341" mass="39514">MPQDIKLSDLPSGKFNDMKTCINYDRLQNFSKNITSYDDINLWVDEFITNIRLYLKEPHFNELITNDKGCYDFNYLIEQIIQKIISLFDNPGKHMPLTEKIKNLKNEFFSSNTDLTCQKNYAYVNHMLKPLYDFCEDEIFIKNRLSEIKKSDQCEQIISDMSKRKIDLKPHQMMLHRKIKRTRIRDIPCDPAILDDTFPFFNCTPIKRPSTESGVNIKSSSSFGGAESRERIINQSTFSFDDLSERDQRSSTVRGKSGANSDSSSNVIGLVSLPIIGALALSFFLYKHTPLKSKFHAYFRNKGDILLNQNYEETEQMLSNIPNLNDMGSESMQYNVSYQTL</sequence>
<keyword evidence="6" id="KW-1185">Reference proteome</keyword>
<evidence type="ECO:0000256" key="2">
    <source>
        <dbReference type="SAM" id="Phobius"/>
    </source>
</evidence>
<protein>
    <submittedName>
        <fullName evidence="4">PIR Superfamily Protein</fullName>
    </submittedName>
</protein>
<evidence type="ECO:0000313" key="5">
    <source>
        <dbReference type="Proteomes" id="UP000078550"/>
    </source>
</evidence>
<organism evidence="4 6">
    <name type="scientific">Plasmodium ovale wallikeri</name>
    <dbReference type="NCBI Taxonomy" id="864142"/>
    <lineage>
        <taxon>Eukaryota</taxon>
        <taxon>Sar</taxon>
        <taxon>Alveolata</taxon>
        <taxon>Apicomplexa</taxon>
        <taxon>Aconoidasida</taxon>
        <taxon>Haemosporida</taxon>
        <taxon>Plasmodiidae</taxon>
        <taxon>Plasmodium</taxon>
        <taxon>Plasmodium (Plasmodium)</taxon>
    </lineage>
</organism>
<feature type="compositionally biased region" description="Polar residues" evidence="1">
    <location>
        <begin position="250"/>
        <end position="263"/>
    </location>
</feature>
<dbReference type="Proteomes" id="UP000078555">
    <property type="component" value="Unassembled WGS sequence"/>
</dbReference>
<dbReference type="Proteomes" id="UP000078550">
    <property type="component" value="Unassembled WGS sequence"/>
</dbReference>
<keyword evidence="2" id="KW-0812">Transmembrane</keyword>
<accession>A0A1A9AM53</accession>
<gene>
    <name evidence="4" type="ORF">POVWA1_080930</name>
    <name evidence="3" type="ORF">POVWA2_070030</name>
</gene>
<evidence type="ECO:0000256" key="1">
    <source>
        <dbReference type="SAM" id="MobiDB-lite"/>
    </source>
</evidence>
<reference evidence="4" key="2">
    <citation type="submission" date="2016-05" db="EMBL/GenBank/DDBJ databases">
        <authorList>
            <person name="Lavstsen T."/>
            <person name="Jespersen J.S."/>
        </authorList>
    </citation>
    <scope>NUCLEOTIDE SEQUENCE [LARGE SCALE GENOMIC DNA]</scope>
</reference>
<keyword evidence="2" id="KW-0472">Membrane</keyword>
<reference evidence="5 6" key="1">
    <citation type="submission" date="2016-05" db="EMBL/GenBank/DDBJ databases">
        <authorList>
            <person name="Naeem Raeece"/>
        </authorList>
    </citation>
    <scope>NUCLEOTIDE SEQUENCE [LARGE SCALE GENOMIC DNA]</scope>
</reference>
<dbReference type="AlphaFoldDB" id="A0A1A9AM53"/>
<evidence type="ECO:0000313" key="4">
    <source>
        <dbReference type="EMBL" id="SBT57282.1"/>
    </source>
</evidence>
<feature type="region of interest" description="Disordered" evidence="1">
    <location>
        <begin position="244"/>
        <end position="263"/>
    </location>
</feature>
<evidence type="ECO:0000313" key="3">
    <source>
        <dbReference type="EMBL" id="SBT55818.1"/>
    </source>
</evidence>
<dbReference type="EMBL" id="FLRD01001415">
    <property type="protein sequence ID" value="SBT57282.1"/>
    <property type="molecule type" value="Genomic_DNA"/>
</dbReference>
<evidence type="ECO:0000313" key="6">
    <source>
        <dbReference type="Proteomes" id="UP000078555"/>
    </source>
</evidence>
<keyword evidence="2" id="KW-1133">Transmembrane helix</keyword>
<feature type="transmembrane region" description="Helical" evidence="2">
    <location>
        <begin position="267"/>
        <end position="286"/>
    </location>
</feature>
<name>A0A1A9AM53_PLAOA</name>
<proteinExistence type="predicted"/>